<organism evidence="7 8">
    <name type="scientific">Actinomadura rubteroloni</name>
    <dbReference type="NCBI Taxonomy" id="1926885"/>
    <lineage>
        <taxon>Bacteria</taxon>
        <taxon>Bacillati</taxon>
        <taxon>Actinomycetota</taxon>
        <taxon>Actinomycetes</taxon>
        <taxon>Streptosporangiales</taxon>
        <taxon>Thermomonosporaceae</taxon>
        <taxon>Actinomadura</taxon>
    </lineage>
</organism>
<comment type="similarity">
    <text evidence="2">Belongs to the NAD(P)-dependent epimerase/dehydratase family.</text>
</comment>
<protein>
    <recommendedName>
        <fullName evidence="3">UDP-glucose 4-epimerase</fullName>
    </recommendedName>
    <alternativeName>
        <fullName evidence="5">Galactowaldenase</fullName>
    </alternativeName>
    <alternativeName>
        <fullName evidence="4">UDP-galactose 4-epimerase</fullName>
    </alternativeName>
</protein>
<evidence type="ECO:0000256" key="5">
    <source>
        <dbReference type="ARBA" id="ARBA00033067"/>
    </source>
</evidence>
<proteinExistence type="inferred from homology"/>
<dbReference type="GO" id="GO:0016853">
    <property type="term" value="F:isomerase activity"/>
    <property type="evidence" value="ECO:0007669"/>
    <property type="project" value="UniProtKB-KW"/>
</dbReference>
<evidence type="ECO:0000259" key="6">
    <source>
        <dbReference type="Pfam" id="PF01370"/>
    </source>
</evidence>
<reference evidence="7 8" key="1">
    <citation type="journal article" date="2017" name="Chemistry">
        <title>Isolation, Biosynthesis and Chemical Modifications of Rubterolones A-F: Rare Tropolone Alkaloids from Actinomadura sp. 5-2.</title>
        <authorList>
            <person name="Guo H."/>
            <person name="Benndorf R."/>
            <person name="Leichnitz D."/>
            <person name="Klassen J.L."/>
            <person name="Vollmers J."/>
            <person name="Gorls H."/>
            <person name="Steinacker M."/>
            <person name="Weigel C."/>
            <person name="Dahse H.M."/>
            <person name="Kaster A.K."/>
            <person name="de Beer Z.W."/>
            <person name="Poulsen M."/>
            <person name="Beemelmanns C."/>
        </authorList>
    </citation>
    <scope>NUCLEOTIDE SEQUENCE [LARGE SCALE GENOMIC DNA]</scope>
    <source>
        <strain evidence="7 8">5-2</strain>
    </source>
</reference>
<dbReference type="SUPFAM" id="SSF51735">
    <property type="entry name" value="NAD(P)-binding Rossmann-fold domains"/>
    <property type="match status" value="1"/>
</dbReference>
<dbReference type="GO" id="GO:0033499">
    <property type="term" value="P:galactose catabolic process via UDP-galactose, Leloir pathway"/>
    <property type="evidence" value="ECO:0007669"/>
    <property type="project" value="TreeGrafter"/>
</dbReference>
<name>A0A2P4UDI2_9ACTN</name>
<keyword evidence="7" id="KW-0413">Isomerase</keyword>
<dbReference type="InterPro" id="IPR036291">
    <property type="entry name" value="NAD(P)-bd_dom_sf"/>
</dbReference>
<dbReference type="PANTHER" id="PTHR43725">
    <property type="entry name" value="UDP-GLUCOSE 4-EPIMERASE"/>
    <property type="match status" value="1"/>
</dbReference>
<evidence type="ECO:0000313" key="7">
    <source>
        <dbReference type="EMBL" id="POM23113.1"/>
    </source>
</evidence>
<dbReference type="InterPro" id="IPR020904">
    <property type="entry name" value="Sc_DH/Rdtase_CS"/>
</dbReference>
<dbReference type="RefSeq" id="WP_103565836.1">
    <property type="nucleotide sequence ID" value="NZ_MTBP01000004.1"/>
</dbReference>
<comment type="caution">
    <text evidence="7">The sequence shown here is derived from an EMBL/GenBank/DDBJ whole genome shotgun (WGS) entry which is preliminary data.</text>
</comment>
<dbReference type="AlphaFoldDB" id="A0A2P4UDI2"/>
<keyword evidence="8" id="KW-1185">Reference proteome</keyword>
<evidence type="ECO:0000256" key="2">
    <source>
        <dbReference type="ARBA" id="ARBA00007637"/>
    </source>
</evidence>
<dbReference type="InterPro" id="IPR001509">
    <property type="entry name" value="Epimerase_deHydtase"/>
</dbReference>
<comment type="pathway">
    <text evidence="1">Carbohydrate metabolism; galactose metabolism.</text>
</comment>
<dbReference type="PANTHER" id="PTHR43725:SF53">
    <property type="entry name" value="UDP-ARABINOSE 4-EPIMERASE 1"/>
    <property type="match status" value="1"/>
</dbReference>
<dbReference type="Proteomes" id="UP000242367">
    <property type="component" value="Unassembled WGS sequence"/>
</dbReference>
<evidence type="ECO:0000256" key="3">
    <source>
        <dbReference type="ARBA" id="ARBA00018569"/>
    </source>
</evidence>
<sequence>MRVLVTGAGGHVGYAVARRLAADGHEVSGLVRDVRREVPPDVAPVAGDLLDPPGLAAALAGSSFDGVCHLAAATRVRDSFEEPLGFFAVNATGTANLLAALPGGGRPPRVVFASTAAVYGPCGTEPVGEDRVPDPRSPYGASKLAAEHLLRFHARTGAIGVTVLRTFNVAGSVDGRPDPDRTRLVPAALEVAASRAERLAVHGDGSAVRAYVHVDDLAAAYAAALSATVPGADRVYNVSGDEAVSVAAVVAEVTAVTGRPVPVEHRPARPEPSRLVGDASLIRRDLGWRPRRSGLTSIVTDAWNAVVAGRG</sequence>
<evidence type="ECO:0000313" key="8">
    <source>
        <dbReference type="Proteomes" id="UP000242367"/>
    </source>
</evidence>
<accession>A0A2P4UDI2</accession>
<dbReference type="Gene3D" id="3.40.50.720">
    <property type="entry name" value="NAD(P)-binding Rossmann-like Domain"/>
    <property type="match status" value="1"/>
</dbReference>
<evidence type="ECO:0000256" key="1">
    <source>
        <dbReference type="ARBA" id="ARBA00004947"/>
    </source>
</evidence>
<dbReference type="EMBL" id="MTBP01000004">
    <property type="protein sequence ID" value="POM23113.1"/>
    <property type="molecule type" value="Genomic_DNA"/>
</dbReference>
<evidence type="ECO:0000256" key="4">
    <source>
        <dbReference type="ARBA" id="ARBA00031367"/>
    </source>
</evidence>
<feature type="domain" description="NAD-dependent epimerase/dehydratase" evidence="6">
    <location>
        <begin position="3"/>
        <end position="238"/>
    </location>
</feature>
<dbReference type="PROSITE" id="PS00061">
    <property type="entry name" value="ADH_SHORT"/>
    <property type="match status" value="1"/>
</dbReference>
<dbReference type="Pfam" id="PF01370">
    <property type="entry name" value="Epimerase"/>
    <property type="match status" value="1"/>
</dbReference>
<gene>
    <name evidence="7" type="primary">galE_5</name>
    <name evidence="7" type="ORF">BTM25_53190</name>
</gene>